<keyword evidence="3" id="KW-1185">Reference proteome</keyword>
<feature type="region of interest" description="Disordered" evidence="1">
    <location>
        <begin position="1"/>
        <end position="49"/>
    </location>
</feature>
<dbReference type="Proteomes" id="UP001221413">
    <property type="component" value="Unassembled WGS sequence"/>
</dbReference>
<evidence type="ECO:0000256" key="1">
    <source>
        <dbReference type="SAM" id="MobiDB-lite"/>
    </source>
</evidence>
<dbReference type="AlphaFoldDB" id="A0AAD6IRV4"/>
<gene>
    <name evidence="2" type="ORF">Dda_8114</name>
</gene>
<proteinExistence type="predicted"/>
<protein>
    <submittedName>
        <fullName evidence="2">Uncharacterized protein</fullName>
    </submittedName>
</protein>
<organism evidence="2 3">
    <name type="scientific">Drechslerella dactyloides</name>
    <name type="common">Nematode-trapping fungus</name>
    <name type="synonym">Arthrobotrys dactyloides</name>
    <dbReference type="NCBI Taxonomy" id="74499"/>
    <lineage>
        <taxon>Eukaryota</taxon>
        <taxon>Fungi</taxon>
        <taxon>Dikarya</taxon>
        <taxon>Ascomycota</taxon>
        <taxon>Pezizomycotina</taxon>
        <taxon>Orbiliomycetes</taxon>
        <taxon>Orbiliales</taxon>
        <taxon>Orbiliaceae</taxon>
        <taxon>Drechslerella</taxon>
    </lineage>
</organism>
<sequence>MMSAGSDLSIPTEPAPWNRPRAGGTRLSGKDRRDVPLKSQEQGTRSPYARRLQVDIRSDVPGAWTTSHHGDQSFEVVAQIRRCIRDGKGTATGLEGALLTPYHTYQPKRTSAYEVLVTMSMYTDVRAIAIHRVGARQSHRLPNHVADLESDEFVSSSKQQQQQQPGHAGLITHRLRPEG</sequence>
<accession>A0AAD6IRV4</accession>
<evidence type="ECO:0000313" key="2">
    <source>
        <dbReference type="EMBL" id="KAJ6257226.1"/>
    </source>
</evidence>
<evidence type="ECO:0000313" key="3">
    <source>
        <dbReference type="Proteomes" id="UP001221413"/>
    </source>
</evidence>
<comment type="caution">
    <text evidence="2">The sequence shown here is derived from an EMBL/GenBank/DDBJ whole genome shotgun (WGS) entry which is preliminary data.</text>
</comment>
<dbReference type="EMBL" id="JAQGDS010000011">
    <property type="protein sequence ID" value="KAJ6257226.1"/>
    <property type="molecule type" value="Genomic_DNA"/>
</dbReference>
<reference evidence="2" key="1">
    <citation type="submission" date="2023-01" db="EMBL/GenBank/DDBJ databases">
        <title>The chitinases involved in constricting ring structure development in the nematode-trapping fungus Drechslerella dactyloides.</title>
        <authorList>
            <person name="Wang R."/>
            <person name="Zhang L."/>
            <person name="Tang P."/>
            <person name="Li S."/>
            <person name="Liang L."/>
        </authorList>
    </citation>
    <scope>NUCLEOTIDE SEQUENCE</scope>
    <source>
        <strain evidence="2">YMF1.00031</strain>
    </source>
</reference>
<feature type="region of interest" description="Disordered" evidence="1">
    <location>
        <begin position="152"/>
        <end position="179"/>
    </location>
</feature>
<name>A0AAD6IRV4_DREDA</name>